<dbReference type="EMBL" id="BMJJ01000016">
    <property type="protein sequence ID" value="GGD39925.1"/>
    <property type="molecule type" value="Genomic_DNA"/>
</dbReference>
<name>A0A916YCW3_9HYPH</name>
<keyword evidence="3 7" id="KW-0997">Cell inner membrane</keyword>
<dbReference type="GO" id="GO:0022857">
    <property type="term" value="F:transmembrane transporter activity"/>
    <property type="evidence" value="ECO:0007669"/>
    <property type="project" value="UniProtKB-UniRule"/>
</dbReference>
<feature type="transmembrane region" description="Helical" evidence="7">
    <location>
        <begin position="305"/>
        <end position="327"/>
    </location>
</feature>
<keyword evidence="6 7" id="KW-0472">Membrane</keyword>
<feature type="transmembrane region" description="Helical" evidence="7">
    <location>
        <begin position="7"/>
        <end position="34"/>
    </location>
</feature>
<dbReference type="RefSeq" id="WP_188855009.1">
    <property type="nucleotide sequence ID" value="NZ_BMJJ01000016.1"/>
</dbReference>
<protein>
    <recommendedName>
        <fullName evidence="7">TRAP transporter large permease protein</fullName>
    </recommendedName>
</protein>
<dbReference type="PIRSF" id="PIRSF006066">
    <property type="entry name" value="HI0050"/>
    <property type="match status" value="1"/>
</dbReference>
<comment type="similarity">
    <text evidence="7">Belongs to the TRAP transporter large permease family.</text>
</comment>
<comment type="caution">
    <text evidence="7">Lacks conserved residue(s) required for the propagation of feature annotation.</text>
</comment>
<evidence type="ECO:0000256" key="2">
    <source>
        <dbReference type="ARBA" id="ARBA00022475"/>
    </source>
</evidence>
<evidence type="ECO:0000256" key="5">
    <source>
        <dbReference type="ARBA" id="ARBA00022989"/>
    </source>
</evidence>
<dbReference type="InterPro" id="IPR010656">
    <property type="entry name" value="DctM"/>
</dbReference>
<keyword evidence="4 7" id="KW-0812">Transmembrane</keyword>
<keyword evidence="5 7" id="KW-1133">Transmembrane helix</keyword>
<evidence type="ECO:0000256" key="3">
    <source>
        <dbReference type="ARBA" id="ARBA00022519"/>
    </source>
</evidence>
<proteinExistence type="inferred from homology"/>
<keyword evidence="10" id="KW-1185">Reference proteome</keyword>
<feature type="domain" description="TRAP C4-dicarboxylate transport system permease DctM subunit" evidence="8">
    <location>
        <begin position="6"/>
        <end position="417"/>
    </location>
</feature>
<evidence type="ECO:0000313" key="9">
    <source>
        <dbReference type="EMBL" id="GGD39925.1"/>
    </source>
</evidence>
<comment type="caution">
    <text evidence="9">The sequence shown here is derived from an EMBL/GenBank/DDBJ whole genome shotgun (WGS) entry which is preliminary data.</text>
</comment>
<dbReference type="NCBIfam" id="TIGR00786">
    <property type="entry name" value="dctM"/>
    <property type="match status" value="1"/>
</dbReference>
<reference evidence="9" key="1">
    <citation type="journal article" date="2014" name="Int. J. Syst. Evol. Microbiol.">
        <title>Complete genome sequence of Corynebacterium casei LMG S-19264T (=DSM 44701T), isolated from a smear-ripened cheese.</title>
        <authorList>
            <consortium name="US DOE Joint Genome Institute (JGI-PGF)"/>
            <person name="Walter F."/>
            <person name="Albersmeier A."/>
            <person name="Kalinowski J."/>
            <person name="Ruckert C."/>
        </authorList>
    </citation>
    <scope>NUCLEOTIDE SEQUENCE</scope>
    <source>
        <strain evidence="9">CGMCC 1.15493</strain>
    </source>
</reference>
<accession>A0A916YCW3</accession>
<feature type="transmembrane region" description="Helical" evidence="7">
    <location>
        <begin position="215"/>
        <end position="236"/>
    </location>
</feature>
<organism evidence="9 10">
    <name type="scientific">Aureimonas glaciei</name>
    <dbReference type="NCBI Taxonomy" id="1776957"/>
    <lineage>
        <taxon>Bacteria</taxon>
        <taxon>Pseudomonadati</taxon>
        <taxon>Pseudomonadota</taxon>
        <taxon>Alphaproteobacteria</taxon>
        <taxon>Hyphomicrobiales</taxon>
        <taxon>Aurantimonadaceae</taxon>
        <taxon>Aureimonas</taxon>
    </lineage>
</organism>
<dbReference type="GO" id="GO:0005886">
    <property type="term" value="C:plasma membrane"/>
    <property type="evidence" value="ECO:0007669"/>
    <property type="project" value="UniProtKB-SubCell"/>
</dbReference>
<dbReference type="PANTHER" id="PTHR33362">
    <property type="entry name" value="SIALIC ACID TRAP TRANSPORTER PERMEASE PROTEIN SIAT-RELATED"/>
    <property type="match status" value="1"/>
</dbReference>
<feature type="transmembrane region" description="Helical" evidence="7">
    <location>
        <begin position="135"/>
        <end position="158"/>
    </location>
</feature>
<comment type="function">
    <text evidence="7">Part of the tripartite ATP-independent periplasmic (TRAP) transport system.</text>
</comment>
<feature type="transmembrane region" description="Helical" evidence="7">
    <location>
        <begin position="272"/>
        <end position="293"/>
    </location>
</feature>
<evidence type="ECO:0000313" key="10">
    <source>
        <dbReference type="Proteomes" id="UP000613160"/>
    </source>
</evidence>
<comment type="subcellular location">
    <subcellularLocation>
        <location evidence="1 7">Cell inner membrane</location>
        <topology evidence="1 7">Multi-pass membrane protein</topology>
    </subcellularLocation>
</comment>
<keyword evidence="2" id="KW-1003">Cell membrane</keyword>
<comment type="subunit">
    <text evidence="7">The complex comprises the extracytoplasmic solute receptor protein and the two transmembrane proteins.</text>
</comment>
<evidence type="ECO:0000259" key="8">
    <source>
        <dbReference type="Pfam" id="PF06808"/>
    </source>
</evidence>
<feature type="transmembrane region" description="Helical" evidence="7">
    <location>
        <begin position="394"/>
        <end position="415"/>
    </location>
</feature>
<dbReference type="Pfam" id="PF06808">
    <property type="entry name" value="DctM"/>
    <property type="match status" value="1"/>
</dbReference>
<feature type="transmembrane region" description="Helical" evidence="7">
    <location>
        <begin position="170"/>
        <end position="195"/>
    </location>
</feature>
<evidence type="ECO:0000256" key="1">
    <source>
        <dbReference type="ARBA" id="ARBA00004429"/>
    </source>
</evidence>
<evidence type="ECO:0000256" key="7">
    <source>
        <dbReference type="RuleBase" id="RU369079"/>
    </source>
</evidence>
<evidence type="ECO:0000256" key="6">
    <source>
        <dbReference type="ARBA" id="ARBA00023136"/>
    </source>
</evidence>
<gene>
    <name evidence="9" type="ORF">GCM10011335_48260</name>
</gene>
<feature type="transmembrane region" description="Helical" evidence="7">
    <location>
        <begin position="357"/>
        <end position="382"/>
    </location>
</feature>
<dbReference type="InterPro" id="IPR004681">
    <property type="entry name" value="TRAP_DctM"/>
</dbReference>
<dbReference type="AlphaFoldDB" id="A0A916YCW3"/>
<dbReference type="Proteomes" id="UP000613160">
    <property type="component" value="Unassembled WGS sequence"/>
</dbReference>
<sequence>MIGTSLGLLLALLAIGIPVAVTLVLLALILGTVFSPMSLWSVFGELSWSASSEFTLFAIPLYILLGEILLRSGISEKMYHAISLYLSRLPGGLMHANLGFSTVFAAMSGSSVACAATLGKVANPLIGRYGYNERLFLGTIAAGGTLGILIPPSIPLILYGVLTETSIPQLYLAGIIPGLLLAALFMLTVVIACWWRPAWGGTPVVSTWRMRIAVLPDLIPPLIIVVAVIGAIYAGIATPTESAALGVVMAILLSAWRRSLSWRMIVAAGEATVITTAMLTLIVIAAFLLNFVLSAIGLSQVVTNLFTASGLSPTGLIITAIVFYLVLGMFLESLSMLIATVPLIVPALRMAGIDTVWFGILMMVLMEVALLTPPVGMNLFVVQGTRDKGDVRDVIIGALPFVAIMFVFIALLVAFPDIALWLPRVLSV</sequence>
<dbReference type="PANTHER" id="PTHR33362:SF5">
    <property type="entry name" value="C4-DICARBOXYLATE TRAP TRANSPORTER LARGE PERMEASE PROTEIN DCTM"/>
    <property type="match status" value="1"/>
</dbReference>
<evidence type="ECO:0000256" key="4">
    <source>
        <dbReference type="ARBA" id="ARBA00022692"/>
    </source>
</evidence>
<keyword evidence="7" id="KW-0813">Transport</keyword>
<reference evidence="9" key="2">
    <citation type="submission" date="2020-09" db="EMBL/GenBank/DDBJ databases">
        <authorList>
            <person name="Sun Q."/>
            <person name="Zhou Y."/>
        </authorList>
    </citation>
    <scope>NUCLEOTIDE SEQUENCE</scope>
    <source>
        <strain evidence="9">CGMCC 1.15493</strain>
    </source>
</reference>